<feature type="region of interest" description="Disordered" evidence="1">
    <location>
        <begin position="317"/>
        <end position="336"/>
    </location>
</feature>
<reference evidence="2 3" key="1">
    <citation type="submission" date="2024-10" db="EMBL/GenBank/DDBJ databases">
        <title>Updated reference genomes for cyclostephanoid diatoms.</title>
        <authorList>
            <person name="Roberts W.R."/>
            <person name="Alverson A.J."/>
        </authorList>
    </citation>
    <scope>NUCLEOTIDE SEQUENCE [LARGE SCALE GENOMIC DNA]</scope>
    <source>
        <strain evidence="2 3">AJA276-08</strain>
    </source>
</reference>
<proteinExistence type="predicted"/>
<dbReference type="InterPro" id="IPR017850">
    <property type="entry name" value="Alkaline_phosphatase_core_sf"/>
</dbReference>
<feature type="region of interest" description="Disordered" evidence="1">
    <location>
        <begin position="1"/>
        <end position="44"/>
    </location>
</feature>
<dbReference type="InterPro" id="IPR002591">
    <property type="entry name" value="Phosphodiest/P_Trfase"/>
</dbReference>
<feature type="compositionally biased region" description="Low complexity" evidence="1">
    <location>
        <begin position="213"/>
        <end position="223"/>
    </location>
</feature>
<dbReference type="EMBL" id="JALLAZ020000517">
    <property type="protein sequence ID" value="KAL3793276.1"/>
    <property type="molecule type" value="Genomic_DNA"/>
</dbReference>
<dbReference type="SUPFAM" id="SSF53649">
    <property type="entry name" value="Alkaline phosphatase-like"/>
    <property type="match status" value="1"/>
</dbReference>
<feature type="non-terminal residue" evidence="2">
    <location>
        <position position="1"/>
    </location>
</feature>
<evidence type="ECO:0000313" key="2">
    <source>
        <dbReference type="EMBL" id="KAL3793276.1"/>
    </source>
</evidence>
<evidence type="ECO:0008006" key="4">
    <source>
        <dbReference type="Google" id="ProtNLM"/>
    </source>
</evidence>
<evidence type="ECO:0000313" key="3">
    <source>
        <dbReference type="Proteomes" id="UP001530315"/>
    </source>
</evidence>
<feature type="region of interest" description="Disordered" evidence="1">
    <location>
        <begin position="189"/>
        <end position="223"/>
    </location>
</feature>
<organism evidence="2 3">
    <name type="scientific">Stephanodiscus triporus</name>
    <dbReference type="NCBI Taxonomy" id="2934178"/>
    <lineage>
        <taxon>Eukaryota</taxon>
        <taxon>Sar</taxon>
        <taxon>Stramenopiles</taxon>
        <taxon>Ochrophyta</taxon>
        <taxon>Bacillariophyta</taxon>
        <taxon>Coscinodiscophyceae</taxon>
        <taxon>Thalassiosirophycidae</taxon>
        <taxon>Stephanodiscales</taxon>
        <taxon>Stephanodiscaceae</taxon>
        <taxon>Stephanodiscus</taxon>
    </lineage>
</organism>
<protein>
    <recommendedName>
        <fullName evidence="4">GPI ethanolamine phosphate transferase 3</fullName>
    </recommendedName>
</protein>
<dbReference type="Pfam" id="PF01663">
    <property type="entry name" value="Phosphodiest"/>
    <property type="match status" value="1"/>
</dbReference>
<comment type="caution">
    <text evidence="2">The sequence shown here is derived from an EMBL/GenBank/DDBJ whole genome shotgun (WGS) entry which is preliminary data.</text>
</comment>
<evidence type="ECO:0000256" key="1">
    <source>
        <dbReference type="SAM" id="MobiDB-lite"/>
    </source>
</evidence>
<dbReference type="PANTHER" id="PTHR23071">
    <property type="entry name" value="PHOSPHATIDYLINOSITOL GLYCAN"/>
    <property type="match status" value="1"/>
</dbReference>
<keyword evidence="3" id="KW-1185">Reference proteome</keyword>
<dbReference type="InterPro" id="IPR039524">
    <property type="entry name" value="PIGO/GPI13"/>
</dbReference>
<name>A0ABD3Q0Y3_9STRA</name>
<dbReference type="Gene3D" id="3.40.720.10">
    <property type="entry name" value="Alkaline Phosphatase, subunit A"/>
    <property type="match status" value="1"/>
</dbReference>
<dbReference type="Proteomes" id="UP001530315">
    <property type="component" value="Unassembled WGS sequence"/>
</dbReference>
<feature type="region of interest" description="Disordered" evidence="1">
    <location>
        <begin position="96"/>
        <end position="129"/>
    </location>
</feature>
<dbReference type="PANTHER" id="PTHR23071:SF1">
    <property type="entry name" value="GPI ETHANOLAMINE PHOSPHATE TRANSFERASE 3"/>
    <property type="match status" value="1"/>
</dbReference>
<dbReference type="AlphaFoldDB" id="A0ABD3Q0Y3"/>
<accession>A0ABD3Q0Y3</accession>
<gene>
    <name evidence="2" type="ORF">ACHAW5_003949</name>
</gene>
<feature type="compositionally biased region" description="Basic residues" evidence="1">
    <location>
        <begin position="103"/>
        <end position="112"/>
    </location>
</feature>
<sequence>QTRFSIIHCRPPPPPLERRRHDGDGGGTGGGVDMEKGAASRGGTSRLVRFVADPPTVTMQRLKGLTTGGLPTFADITGSFGGASVDEDSWVEQLRDAPWDRRSRSRSRRRSQSRGGGGDDGRGRRGRLRPRIAFVGDDTWVDLFPTQFDDCHPYPSFNTRDLDTVDDGCMSHLPRLLDGLEGMRPDLVEEEEGGEGGGMDVVRVNGGRDGNNSATSSSLSSSSPSSFELIVAHFLGVDHVGHTYGPNDPHLERKLHRMDVVLSEIFGMIDDAPGDSCVVAFVLGDHGMTEDGNHGGGMSDKVNAGLFTHYSPGCGDGTAGDGGKPTMTKTTSARGEELDARSARAFDSIHRIDLVPTISIMMGLPIPYANIGGLVPDFLPPRCESRGRRRTPFSLNS</sequence>